<keyword evidence="2" id="KW-0963">Cytoplasm</keyword>
<evidence type="ECO:0000256" key="3">
    <source>
        <dbReference type="SAM" id="MobiDB-lite"/>
    </source>
</evidence>
<name>A0A9P8RHJ5_9PEZI</name>
<dbReference type="PANTHER" id="PTHR46555:SF1">
    <property type="entry name" value="UBIQUITIN-LIKE PROTEIN 4A"/>
    <property type="match status" value="1"/>
</dbReference>
<evidence type="ECO:0000313" key="6">
    <source>
        <dbReference type="Proteomes" id="UP000758603"/>
    </source>
</evidence>
<feature type="region of interest" description="Disordered" evidence="3">
    <location>
        <begin position="1"/>
        <end position="25"/>
    </location>
</feature>
<feature type="compositionally biased region" description="Low complexity" evidence="3">
    <location>
        <begin position="1"/>
        <end position="17"/>
    </location>
</feature>
<comment type="caution">
    <text evidence="5">The sequence shown here is derived from an EMBL/GenBank/DDBJ whole genome shotgun (WGS) entry which is preliminary data.</text>
</comment>
<dbReference type="Gene3D" id="3.10.20.90">
    <property type="entry name" value="Phosphatidylinositol 3-kinase Catalytic Subunit, Chain A, domain 1"/>
    <property type="match status" value="1"/>
</dbReference>
<evidence type="ECO:0000313" key="5">
    <source>
        <dbReference type="EMBL" id="KAH6645972.1"/>
    </source>
</evidence>
<sequence>MASSDNTANTDATTSDTPTLYSSYPFPHHTARQLANMTEVTFAKQFLATLDARPVKLSPDHVEDPRGYPARNAYILPRAPRPMSKPNSRGAPGSERSLRVTLKSLRNPPLDIKLTSQPLSTSVLDLKQKVVEESGVPLEKIKLLYKKKPVVDSKILKELVGEDDGASVEFSVMVLGGAAAAAKKPEEAPAADVAQGASGTETLESGEFWDDLKGFLLQRVRDERQASDLFETFQAAYKSKR</sequence>
<dbReference type="InterPro" id="IPR047154">
    <property type="entry name" value="UBL4A-like"/>
</dbReference>
<comment type="subcellular location">
    <subcellularLocation>
        <location evidence="1">Cytoplasm</location>
        <location evidence="1">Cytosol</location>
    </subcellularLocation>
</comment>
<accession>A0A9P8RHJ5</accession>
<dbReference type="InterPro" id="IPR049256">
    <property type="entry name" value="Get5_C"/>
</dbReference>
<evidence type="ECO:0000256" key="2">
    <source>
        <dbReference type="ARBA" id="ARBA00022490"/>
    </source>
</evidence>
<dbReference type="Gene3D" id="1.10.286.70">
    <property type="entry name" value="Get5 dimerization domain"/>
    <property type="match status" value="1"/>
</dbReference>
<dbReference type="OrthoDB" id="5366541at2759"/>
<dbReference type="AlphaFoldDB" id="A0A9P8RHJ5"/>
<gene>
    <name evidence="5" type="ORF">BKA67DRAFT_540965</name>
</gene>
<dbReference type="GO" id="GO:0006620">
    <property type="term" value="P:post-translational protein targeting to endoplasmic reticulum membrane"/>
    <property type="evidence" value="ECO:0007669"/>
    <property type="project" value="InterPro"/>
</dbReference>
<feature type="domain" description="Ubiquitin-like" evidence="4">
    <location>
        <begin position="98"/>
        <end position="177"/>
    </location>
</feature>
<dbReference type="InterPro" id="IPR024737">
    <property type="entry name" value="Get5_N"/>
</dbReference>
<dbReference type="PANTHER" id="PTHR46555">
    <property type="entry name" value="UBIQUITIN-LIKE PROTEIN 4A"/>
    <property type="match status" value="1"/>
</dbReference>
<dbReference type="SUPFAM" id="SSF54236">
    <property type="entry name" value="Ubiquitin-like"/>
    <property type="match status" value="1"/>
</dbReference>
<dbReference type="Proteomes" id="UP000758603">
    <property type="component" value="Unassembled WGS sequence"/>
</dbReference>
<reference evidence="5" key="1">
    <citation type="journal article" date="2021" name="Nat. Commun.">
        <title>Genetic determinants of endophytism in the Arabidopsis root mycobiome.</title>
        <authorList>
            <person name="Mesny F."/>
            <person name="Miyauchi S."/>
            <person name="Thiergart T."/>
            <person name="Pickel B."/>
            <person name="Atanasova L."/>
            <person name="Karlsson M."/>
            <person name="Huettel B."/>
            <person name="Barry K.W."/>
            <person name="Haridas S."/>
            <person name="Chen C."/>
            <person name="Bauer D."/>
            <person name="Andreopoulos W."/>
            <person name="Pangilinan J."/>
            <person name="LaButti K."/>
            <person name="Riley R."/>
            <person name="Lipzen A."/>
            <person name="Clum A."/>
            <person name="Drula E."/>
            <person name="Henrissat B."/>
            <person name="Kohler A."/>
            <person name="Grigoriev I.V."/>
            <person name="Martin F.M."/>
            <person name="Hacquard S."/>
        </authorList>
    </citation>
    <scope>NUCLEOTIDE SEQUENCE</scope>
    <source>
        <strain evidence="5">MPI-SDFR-AT-0073</strain>
    </source>
</reference>
<organism evidence="5 6">
    <name type="scientific">Truncatella angustata</name>
    <dbReference type="NCBI Taxonomy" id="152316"/>
    <lineage>
        <taxon>Eukaryota</taxon>
        <taxon>Fungi</taxon>
        <taxon>Dikarya</taxon>
        <taxon>Ascomycota</taxon>
        <taxon>Pezizomycotina</taxon>
        <taxon>Sordariomycetes</taxon>
        <taxon>Xylariomycetidae</taxon>
        <taxon>Amphisphaeriales</taxon>
        <taxon>Sporocadaceae</taxon>
        <taxon>Truncatella</taxon>
    </lineage>
</organism>
<dbReference type="GO" id="GO:0005829">
    <property type="term" value="C:cytosol"/>
    <property type="evidence" value="ECO:0007669"/>
    <property type="project" value="UniProtKB-SubCell"/>
</dbReference>
<dbReference type="Pfam" id="PF17183">
    <property type="entry name" value="Get5_C"/>
    <property type="match status" value="1"/>
</dbReference>
<protein>
    <submittedName>
        <fullName evidence="5">Cell-cycle control medial ring component-domain-containing protein</fullName>
    </submittedName>
</protein>
<dbReference type="GeneID" id="70129737"/>
<evidence type="ECO:0000259" key="4">
    <source>
        <dbReference type="PROSITE" id="PS50053"/>
    </source>
</evidence>
<dbReference type="EMBL" id="JAGPXC010000010">
    <property type="protein sequence ID" value="KAH6645972.1"/>
    <property type="molecule type" value="Genomic_DNA"/>
</dbReference>
<dbReference type="PROSITE" id="PS50053">
    <property type="entry name" value="UBIQUITIN_2"/>
    <property type="match status" value="1"/>
</dbReference>
<dbReference type="Pfam" id="PF12754">
    <property type="entry name" value="Get5_N"/>
    <property type="match status" value="1"/>
</dbReference>
<evidence type="ECO:0000256" key="1">
    <source>
        <dbReference type="ARBA" id="ARBA00004514"/>
    </source>
</evidence>
<dbReference type="InterPro" id="IPR029071">
    <property type="entry name" value="Ubiquitin-like_domsf"/>
</dbReference>
<keyword evidence="6" id="KW-1185">Reference proteome</keyword>
<proteinExistence type="predicted"/>
<dbReference type="InterPro" id="IPR000626">
    <property type="entry name" value="Ubiquitin-like_dom"/>
</dbReference>
<dbReference type="CDD" id="cd17039">
    <property type="entry name" value="Ubl_ubiquitin_like"/>
    <property type="match status" value="1"/>
</dbReference>
<dbReference type="RefSeq" id="XP_045952486.1">
    <property type="nucleotide sequence ID" value="XM_046100845.1"/>
</dbReference>